<gene>
    <name evidence="1" type="ORF">AFUS01_LOCUS2827</name>
</gene>
<accession>A0A8J2NNQ3</accession>
<name>A0A8J2NNQ3_9HEXA</name>
<evidence type="ECO:0000313" key="2">
    <source>
        <dbReference type="Proteomes" id="UP000708208"/>
    </source>
</evidence>
<dbReference type="EMBL" id="CAJVCH010016525">
    <property type="protein sequence ID" value="CAG7681511.1"/>
    <property type="molecule type" value="Genomic_DNA"/>
</dbReference>
<comment type="caution">
    <text evidence="1">The sequence shown here is derived from an EMBL/GenBank/DDBJ whole genome shotgun (WGS) entry which is preliminary data.</text>
</comment>
<evidence type="ECO:0000313" key="1">
    <source>
        <dbReference type="EMBL" id="CAG7681511.1"/>
    </source>
</evidence>
<organism evidence="1 2">
    <name type="scientific">Allacma fusca</name>
    <dbReference type="NCBI Taxonomy" id="39272"/>
    <lineage>
        <taxon>Eukaryota</taxon>
        <taxon>Metazoa</taxon>
        <taxon>Ecdysozoa</taxon>
        <taxon>Arthropoda</taxon>
        <taxon>Hexapoda</taxon>
        <taxon>Collembola</taxon>
        <taxon>Symphypleona</taxon>
        <taxon>Sminthuridae</taxon>
        <taxon>Allacma</taxon>
    </lineage>
</organism>
<keyword evidence="2" id="KW-1185">Reference proteome</keyword>
<reference evidence="1" key="1">
    <citation type="submission" date="2021-06" db="EMBL/GenBank/DDBJ databases">
        <authorList>
            <person name="Hodson N. C."/>
            <person name="Mongue J. A."/>
            <person name="Jaron S. K."/>
        </authorList>
    </citation>
    <scope>NUCLEOTIDE SEQUENCE</scope>
</reference>
<dbReference type="Proteomes" id="UP000708208">
    <property type="component" value="Unassembled WGS sequence"/>
</dbReference>
<sequence length="69" mass="7751">MCVLFGESLTKARPHETDLKDPAPPWIILLSSIGPCILLLESWGVEERSGGILMFIVETIERVHFDVDE</sequence>
<protein>
    <submittedName>
        <fullName evidence="1">Uncharacterized protein</fullName>
    </submittedName>
</protein>
<dbReference type="AlphaFoldDB" id="A0A8J2NNQ3"/>
<proteinExistence type="predicted"/>